<protein>
    <submittedName>
        <fullName evidence="1">Uncharacterized protein</fullName>
    </submittedName>
</protein>
<accession>A0A0C9YJZ7</accession>
<keyword evidence="2" id="KW-1185">Reference proteome</keyword>
<dbReference type="OrthoDB" id="3261594at2759"/>
<reference evidence="2" key="2">
    <citation type="submission" date="2015-01" db="EMBL/GenBank/DDBJ databases">
        <title>Evolutionary Origins and Diversification of the Mycorrhizal Mutualists.</title>
        <authorList>
            <consortium name="DOE Joint Genome Institute"/>
            <consortium name="Mycorrhizal Genomics Consortium"/>
            <person name="Kohler A."/>
            <person name="Kuo A."/>
            <person name="Nagy L.G."/>
            <person name="Floudas D."/>
            <person name="Copeland A."/>
            <person name="Barry K.W."/>
            <person name="Cichocki N."/>
            <person name="Veneault-Fourrey C."/>
            <person name="LaButti K."/>
            <person name="Lindquist E.A."/>
            <person name="Lipzen A."/>
            <person name="Lundell T."/>
            <person name="Morin E."/>
            <person name="Murat C."/>
            <person name="Riley R."/>
            <person name="Ohm R."/>
            <person name="Sun H."/>
            <person name="Tunlid A."/>
            <person name="Henrissat B."/>
            <person name="Grigoriev I.V."/>
            <person name="Hibbett D.S."/>
            <person name="Martin F."/>
        </authorList>
    </citation>
    <scope>NUCLEOTIDE SEQUENCE [LARGE SCALE GENOMIC DNA]</scope>
    <source>
        <strain evidence="2">441</strain>
    </source>
</reference>
<dbReference type="EMBL" id="KN834476">
    <property type="protein sequence ID" value="KIK10692.1"/>
    <property type="molecule type" value="Genomic_DNA"/>
</dbReference>
<evidence type="ECO:0000313" key="1">
    <source>
        <dbReference type="EMBL" id="KIK10692.1"/>
    </source>
</evidence>
<organism evidence="1 2">
    <name type="scientific">Pisolithus microcarpus 441</name>
    <dbReference type="NCBI Taxonomy" id="765257"/>
    <lineage>
        <taxon>Eukaryota</taxon>
        <taxon>Fungi</taxon>
        <taxon>Dikarya</taxon>
        <taxon>Basidiomycota</taxon>
        <taxon>Agaricomycotina</taxon>
        <taxon>Agaricomycetes</taxon>
        <taxon>Agaricomycetidae</taxon>
        <taxon>Boletales</taxon>
        <taxon>Sclerodermatineae</taxon>
        <taxon>Pisolithaceae</taxon>
        <taxon>Pisolithus</taxon>
    </lineage>
</organism>
<sequence length="329" mass="37082">MPSYSPAQHHPSPSRTIFDINALTQVAVHPKQTDALQFINLLRTASLDDPVAKLDDFALSRLRSPPRTRLTIEDDAIRFGIETYFALEHSAITAYEFIRQSASRCFVGNASNIPSHYNIEKLIAGHTGVESIEHDMCVDTCVAFTGPYSALDNCPICGEDRYDAIKLHTSGGRSRVARQKFVTIPIGPQVQALWRDPQQAEEVSYLQQETERIRRETCDNGGIIEMYDDFCKGSDYLEAVQRGDIKPNDIVLMISLDGAQLYESKESDCWIYIWIVMNHSPDKRYKKRYVLPGGFIPGPHKPKNVDSFLFPGLHHLAALQNEGLVIWDA</sequence>
<dbReference type="HOGENOM" id="CLU_007337_1_0_1"/>
<dbReference type="STRING" id="765257.A0A0C9YJZ7"/>
<dbReference type="AlphaFoldDB" id="A0A0C9YJZ7"/>
<evidence type="ECO:0000313" key="2">
    <source>
        <dbReference type="Proteomes" id="UP000054018"/>
    </source>
</evidence>
<name>A0A0C9YJZ7_9AGAM</name>
<gene>
    <name evidence="1" type="ORF">PISMIDRAFT_124060</name>
</gene>
<proteinExistence type="predicted"/>
<dbReference type="Proteomes" id="UP000054018">
    <property type="component" value="Unassembled WGS sequence"/>
</dbReference>
<feature type="non-terminal residue" evidence="1">
    <location>
        <position position="329"/>
    </location>
</feature>
<reference evidence="1 2" key="1">
    <citation type="submission" date="2014-04" db="EMBL/GenBank/DDBJ databases">
        <authorList>
            <consortium name="DOE Joint Genome Institute"/>
            <person name="Kuo A."/>
            <person name="Kohler A."/>
            <person name="Costa M.D."/>
            <person name="Nagy L.G."/>
            <person name="Floudas D."/>
            <person name="Copeland A."/>
            <person name="Barry K.W."/>
            <person name="Cichocki N."/>
            <person name="Veneault-Fourrey C."/>
            <person name="LaButti K."/>
            <person name="Lindquist E.A."/>
            <person name="Lipzen A."/>
            <person name="Lundell T."/>
            <person name="Morin E."/>
            <person name="Murat C."/>
            <person name="Sun H."/>
            <person name="Tunlid A."/>
            <person name="Henrissat B."/>
            <person name="Grigoriev I.V."/>
            <person name="Hibbett D.S."/>
            <person name="Martin F."/>
            <person name="Nordberg H.P."/>
            <person name="Cantor M.N."/>
            <person name="Hua S.X."/>
        </authorList>
    </citation>
    <scope>NUCLEOTIDE SEQUENCE [LARGE SCALE GENOMIC DNA]</scope>
    <source>
        <strain evidence="1 2">441</strain>
    </source>
</reference>